<dbReference type="Proteomes" id="UP000242705">
    <property type="component" value="Unassembled WGS sequence"/>
</dbReference>
<comment type="caution">
    <text evidence="2">The sequence shown here is derived from an EMBL/GenBank/DDBJ whole genome shotgun (WGS) entry which is preliminary data.</text>
</comment>
<dbReference type="EMBL" id="PXYX01000088">
    <property type="protein sequence ID" value="PSR22341.1"/>
    <property type="molecule type" value="Genomic_DNA"/>
</dbReference>
<organism evidence="2 3">
    <name type="scientific">Sulfobacillus thermosulfidooxidans</name>
    <dbReference type="NCBI Taxonomy" id="28034"/>
    <lineage>
        <taxon>Bacteria</taxon>
        <taxon>Bacillati</taxon>
        <taxon>Bacillota</taxon>
        <taxon>Clostridia</taxon>
        <taxon>Eubacteriales</taxon>
        <taxon>Clostridiales Family XVII. Incertae Sedis</taxon>
        <taxon>Sulfobacillus</taxon>
    </lineage>
</organism>
<gene>
    <name evidence="2" type="ORF">C7B47_16715</name>
</gene>
<proteinExistence type="predicted"/>
<evidence type="ECO:0000256" key="1">
    <source>
        <dbReference type="SAM" id="MobiDB-lite"/>
    </source>
</evidence>
<name>A0A2T2WJC3_SULTH</name>
<sequence>MKARRNDTNDNPNVIPATYNKAIEPNTSPTKAGMIKNRVSEPKSIPMLPKKLQTFIETSLPFLCLETLALSRFQPLKWE</sequence>
<feature type="region of interest" description="Disordered" evidence="1">
    <location>
        <begin position="1"/>
        <end position="34"/>
    </location>
</feature>
<protein>
    <submittedName>
        <fullName evidence="2">Uncharacterized protein</fullName>
    </submittedName>
</protein>
<reference evidence="2 3" key="1">
    <citation type="journal article" date="2014" name="BMC Genomics">
        <title>Comparison of environmental and isolate Sulfobacillus genomes reveals diverse carbon, sulfur, nitrogen, and hydrogen metabolisms.</title>
        <authorList>
            <person name="Justice N.B."/>
            <person name="Norman A."/>
            <person name="Brown C.T."/>
            <person name="Singh A."/>
            <person name="Thomas B.C."/>
            <person name="Banfield J.F."/>
        </authorList>
    </citation>
    <scope>NUCLEOTIDE SEQUENCE [LARGE SCALE GENOMIC DNA]</scope>
    <source>
        <strain evidence="2">AMDSBA5</strain>
    </source>
</reference>
<accession>A0A2T2WJC3</accession>
<dbReference type="AlphaFoldDB" id="A0A2T2WJC3"/>
<evidence type="ECO:0000313" key="2">
    <source>
        <dbReference type="EMBL" id="PSR22341.1"/>
    </source>
</evidence>
<evidence type="ECO:0000313" key="3">
    <source>
        <dbReference type="Proteomes" id="UP000242705"/>
    </source>
</evidence>